<evidence type="ECO:0008006" key="3">
    <source>
        <dbReference type="Google" id="ProtNLM"/>
    </source>
</evidence>
<name>A0ABS9YYB2_9MYCO</name>
<proteinExistence type="predicted"/>
<comment type="caution">
    <text evidence="1">The sequence shown here is derived from an EMBL/GenBank/DDBJ whole genome shotgun (WGS) entry which is preliminary data.</text>
</comment>
<gene>
    <name evidence="1" type="ORF">K9U37_15705</name>
</gene>
<dbReference type="EMBL" id="JAIVFL010000001">
    <property type="protein sequence ID" value="MCI4676240.1"/>
    <property type="molecule type" value="Genomic_DNA"/>
</dbReference>
<reference evidence="1" key="1">
    <citation type="journal article" date="2022" name="ISME J.">
        <title>Identification of active gaseous-alkane degraders at natural gas seeps.</title>
        <authorList>
            <person name="Farhan Ul Haque M."/>
            <person name="Hernandez M."/>
            <person name="Crombie A.T."/>
            <person name="Murrell J.C."/>
        </authorList>
    </citation>
    <scope>NUCLEOTIDE SEQUENCE</scope>
    <source>
        <strain evidence="1">ANDR5</strain>
    </source>
</reference>
<organism evidence="1 2">
    <name type="scientific">Candidatus Mycolicibacterium alkanivorans</name>
    <dbReference type="NCBI Taxonomy" id="2954114"/>
    <lineage>
        <taxon>Bacteria</taxon>
        <taxon>Bacillati</taxon>
        <taxon>Actinomycetota</taxon>
        <taxon>Actinomycetes</taxon>
        <taxon>Mycobacteriales</taxon>
        <taxon>Mycobacteriaceae</taxon>
        <taxon>Mycolicibacterium</taxon>
    </lineage>
</organism>
<accession>A0ABS9YYB2</accession>
<protein>
    <recommendedName>
        <fullName evidence="3">Secreted protein</fullName>
    </recommendedName>
</protein>
<sequence>MAAAALVSPGVAHADCPVPQAGAACGERLADAMTQRPGGSEFLVCRTLPDGSRAWAEAPVPFDPSDKWFSYGPGITLHGQGFRNPNLSSGSWTATPLNPDTVCGAEQVAVVSAGVLAAPQNSQGEPGQPVSVEMLPRLFTVTMTGDCLWSRNQTLFDW</sequence>
<dbReference type="Proteomes" id="UP001139068">
    <property type="component" value="Unassembled WGS sequence"/>
</dbReference>
<keyword evidence="2" id="KW-1185">Reference proteome</keyword>
<evidence type="ECO:0000313" key="2">
    <source>
        <dbReference type="Proteomes" id="UP001139068"/>
    </source>
</evidence>
<dbReference type="RefSeq" id="WP_243072456.1">
    <property type="nucleotide sequence ID" value="NZ_JAIVFL010000001.1"/>
</dbReference>
<evidence type="ECO:0000313" key="1">
    <source>
        <dbReference type="EMBL" id="MCI4676240.1"/>
    </source>
</evidence>